<gene>
    <name evidence="1" type="ORF">ACFMB1_13335</name>
</gene>
<keyword evidence="2" id="KW-1185">Reference proteome</keyword>
<comment type="caution">
    <text evidence="1">The sequence shown here is derived from an EMBL/GenBank/DDBJ whole genome shotgun (WGS) entry which is preliminary data.</text>
</comment>
<dbReference type="RefSeq" id="WP_379882226.1">
    <property type="nucleotide sequence ID" value="NZ_JBHPON010000002.1"/>
</dbReference>
<evidence type="ECO:0000313" key="2">
    <source>
        <dbReference type="Proteomes" id="UP001596116"/>
    </source>
</evidence>
<dbReference type="EMBL" id="JBHPON010000002">
    <property type="protein sequence ID" value="MFC6036534.1"/>
    <property type="molecule type" value="Genomic_DNA"/>
</dbReference>
<name>A0ABW1KX25_9PROT</name>
<reference evidence="1 2" key="1">
    <citation type="submission" date="2024-09" db="EMBL/GenBank/DDBJ databases">
        <authorList>
            <person name="Zhang Z.-H."/>
        </authorList>
    </citation>
    <scope>NUCLEOTIDE SEQUENCE [LARGE SCALE GENOMIC DNA]</scope>
    <source>
        <strain evidence="1 2">HHTR114</strain>
    </source>
</reference>
<accession>A0ABW1KX25</accession>
<organism evidence="1 2">
    <name type="scientific">Hyphococcus aureus</name>
    <dbReference type="NCBI Taxonomy" id="2666033"/>
    <lineage>
        <taxon>Bacteria</taxon>
        <taxon>Pseudomonadati</taxon>
        <taxon>Pseudomonadota</taxon>
        <taxon>Alphaproteobacteria</taxon>
        <taxon>Parvularculales</taxon>
        <taxon>Parvularculaceae</taxon>
        <taxon>Hyphococcus</taxon>
    </lineage>
</organism>
<sequence>MILSSVIAHVSASLDGEPPGLLYGRRDVTGVTAPAGLLAKDAARKGEYP</sequence>
<proteinExistence type="predicted"/>
<dbReference type="Proteomes" id="UP001596116">
    <property type="component" value="Unassembled WGS sequence"/>
</dbReference>
<protein>
    <submittedName>
        <fullName evidence="1">Uncharacterized protein</fullName>
    </submittedName>
</protein>
<evidence type="ECO:0000313" key="1">
    <source>
        <dbReference type="EMBL" id="MFC6036534.1"/>
    </source>
</evidence>